<dbReference type="NCBIfam" id="TIGR01460">
    <property type="entry name" value="HAD-SF-IIA"/>
    <property type="match status" value="1"/>
</dbReference>
<comment type="caution">
    <text evidence="1">The sequence shown here is derived from an EMBL/GenBank/DDBJ whole genome shotgun (WGS) entry which is preliminary data.</text>
</comment>
<dbReference type="EMBL" id="BAAATZ010000015">
    <property type="protein sequence ID" value="GAA2729370.1"/>
    <property type="molecule type" value="Genomic_DNA"/>
</dbReference>
<evidence type="ECO:0000313" key="1">
    <source>
        <dbReference type="EMBL" id="GAA2729370.1"/>
    </source>
</evidence>
<dbReference type="GO" id="GO:0016787">
    <property type="term" value="F:hydrolase activity"/>
    <property type="evidence" value="ECO:0007669"/>
    <property type="project" value="UniProtKB-KW"/>
</dbReference>
<keyword evidence="2" id="KW-1185">Reference proteome</keyword>
<keyword evidence="1" id="KW-0378">Hydrolase</keyword>
<dbReference type="Gene3D" id="3.40.50.1000">
    <property type="entry name" value="HAD superfamily/HAD-like"/>
    <property type="match status" value="2"/>
</dbReference>
<organism evidence="1 2">
    <name type="scientific">Actinocorallia aurantiaca</name>
    <dbReference type="NCBI Taxonomy" id="46204"/>
    <lineage>
        <taxon>Bacteria</taxon>
        <taxon>Bacillati</taxon>
        <taxon>Actinomycetota</taxon>
        <taxon>Actinomycetes</taxon>
        <taxon>Streptosporangiales</taxon>
        <taxon>Thermomonosporaceae</taxon>
        <taxon>Actinocorallia</taxon>
    </lineage>
</organism>
<gene>
    <name evidence="1" type="ORF">GCM10010439_39720</name>
</gene>
<reference evidence="2" key="1">
    <citation type="journal article" date="2019" name="Int. J. Syst. Evol. Microbiol.">
        <title>The Global Catalogue of Microorganisms (GCM) 10K type strain sequencing project: providing services to taxonomists for standard genome sequencing and annotation.</title>
        <authorList>
            <consortium name="The Broad Institute Genomics Platform"/>
            <consortium name="The Broad Institute Genome Sequencing Center for Infectious Disease"/>
            <person name="Wu L."/>
            <person name="Ma J."/>
        </authorList>
    </citation>
    <scope>NUCLEOTIDE SEQUENCE [LARGE SCALE GENOMIC DNA]</scope>
    <source>
        <strain evidence="2">JCM 8201</strain>
    </source>
</reference>
<sequence length="252" mass="26568">MATVLIDIDGVLTVSWKALPGAVEALKRLGREGHRFLLLTNTTSRTRASITAALVSAGFPVTEEDVLTATSATAEHLRREHPDARCFLLSGGDVTEDLPGVRFVDDDPDIVVIGGAGPEFDYPTVNRVFGFLQGGAKLVAMARNLAWRTDEGLQLDAGAYLLGLEAAAGVRAEVVGKPSASFFRSALASLGAETGFMIGDDLEADVLAAQRAGLTGIQVRTGKFRPSDLDRGTPDHLVDSIVELPDLLASLG</sequence>
<dbReference type="InterPro" id="IPR036412">
    <property type="entry name" value="HAD-like_sf"/>
</dbReference>
<dbReference type="PANTHER" id="PTHR19288">
    <property type="entry name" value="4-NITROPHENYLPHOSPHATASE-RELATED"/>
    <property type="match status" value="1"/>
</dbReference>
<evidence type="ECO:0000313" key="2">
    <source>
        <dbReference type="Proteomes" id="UP001501842"/>
    </source>
</evidence>
<dbReference type="Proteomes" id="UP001501842">
    <property type="component" value="Unassembled WGS sequence"/>
</dbReference>
<dbReference type="Pfam" id="PF13344">
    <property type="entry name" value="Hydrolase_6"/>
    <property type="match status" value="1"/>
</dbReference>
<dbReference type="InterPro" id="IPR006357">
    <property type="entry name" value="HAD-SF_hydro_IIA"/>
</dbReference>
<proteinExistence type="predicted"/>
<protein>
    <submittedName>
        <fullName evidence="1">HAD-IIA family hydrolase</fullName>
    </submittedName>
</protein>
<dbReference type="PANTHER" id="PTHR19288:SF46">
    <property type="entry name" value="HALOACID DEHALOGENASE-LIKE HYDROLASE DOMAIN-CONTAINING PROTEIN 2"/>
    <property type="match status" value="1"/>
</dbReference>
<dbReference type="RefSeq" id="WP_344452025.1">
    <property type="nucleotide sequence ID" value="NZ_BAAATZ010000015.1"/>
</dbReference>
<dbReference type="InterPro" id="IPR023214">
    <property type="entry name" value="HAD_sf"/>
</dbReference>
<dbReference type="Pfam" id="PF13242">
    <property type="entry name" value="Hydrolase_like"/>
    <property type="match status" value="1"/>
</dbReference>
<accession>A0ABP6GRV0</accession>
<name>A0ABP6GRV0_9ACTN</name>
<dbReference type="SUPFAM" id="SSF56784">
    <property type="entry name" value="HAD-like"/>
    <property type="match status" value="1"/>
</dbReference>